<name>A0A370DIB0_9GAMM</name>
<keyword evidence="7" id="KW-0812">Transmembrane</keyword>
<keyword evidence="7" id="KW-0472">Membrane</keyword>
<keyword evidence="11" id="KW-1185">Reference proteome</keyword>
<evidence type="ECO:0000256" key="5">
    <source>
        <dbReference type="SAM" id="Coils"/>
    </source>
</evidence>
<evidence type="ECO:0000256" key="6">
    <source>
        <dbReference type="SAM" id="MobiDB-lite"/>
    </source>
</evidence>
<proteinExistence type="inferred from homology"/>
<comment type="caution">
    <text evidence="10">The sequence shown here is derived from an EMBL/GenBank/DDBJ whole genome shotgun (WGS) entry which is preliminary data.</text>
</comment>
<evidence type="ECO:0000259" key="8">
    <source>
        <dbReference type="PROSITE" id="PS50111"/>
    </source>
</evidence>
<dbReference type="EMBL" id="QFXC01000007">
    <property type="protein sequence ID" value="RDH84621.1"/>
    <property type="molecule type" value="Genomic_DNA"/>
</dbReference>
<feature type="coiled-coil region" evidence="5">
    <location>
        <begin position="579"/>
        <end position="609"/>
    </location>
</feature>
<dbReference type="SMART" id="SM00283">
    <property type="entry name" value="MA"/>
    <property type="match status" value="1"/>
</dbReference>
<evidence type="ECO:0000256" key="4">
    <source>
        <dbReference type="PROSITE-ProRule" id="PRU00284"/>
    </source>
</evidence>
<organism evidence="10 11">
    <name type="scientific">endosymbiont of Galathealinum brachiosum</name>
    <dbReference type="NCBI Taxonomy" id="2200906"/>
    <lineage>
        <taxon>Bacteria</taxon>
        <taxon>Pseudomonadati</taxon>
        <taxon>Pseudomonadota</taxon>
        <taxon>Gammaproteobacteria</taxon>
        <taxon>sulfur-oxidizing symbionts</taxon>
    </lineage>
</organism>
<gene>
    <name evidence="10" type="ORF">DIZ80_03900</name>
</gene>
<evidence type="ECO:0000256" key="7">
    <source>
        <dbReference type="SAM" id="Phobius"/>
    </source>
</evidence>
<dbReference type="PANTHER" id="PTHR32089:SF120">
    <property type="entry name" value="METHYL-ACCEPTING CHEMOTAXIS PROTEIN TLPQ"/>
    <property type="match status" value="1"/>
</dbReference>
<reference evidence="10 11" key="1">
    <citation type="journal article" date="2018" name="ISME J.">
        <title>Endosymbiont genomes yield clues of tubeworm success.</title>
        <authorList>
            <person name="Li Y."/>
            <person name="Liles M.R."/>
            <person name="Halanych K.M."/>
        </authorList>
    </citation>
    <scope>NUCLEOTIDE SEQUENCE [LARGE SCALE GENOMIC DNA]</scope>
    <source>
        <strain evidence="10">A1464</strain>
    </source>
</reference>
<feature type="transmembrane region" description="Helical" evidence="7">
    <location>
        <begin position="12"/>
        <end position="33"/>
    </location>
</feature>
<accession>A0A370DIB0</accession>
<dbReference type="InterPro" id="IPR003660">
    <property type="entry name" value="HAMP_dom"/>
</dbReference>
<dbReference type="InterPro" id="IPR004089">
    <property type="entry name" value="MCPsignal_dom"/>
</dbReference>
<feature type="domain" description="HAMP" evidence="9">
    <location>
        <begin position="342"/>
        <end position="394"/>
    </location>
</feature>
<dbReference type="SMART" id="SM00304">
    <property type="entry name" value="HAMP"/>
    <property type="match status" value="1"/>
</dbReference>
<evidence type="ECO:0008006" key="12">
    <source>
        <dbReference type="Google" id="ProtNLM"/>
    </source>
</evidence>
<keyword evidence="7" id="KW-1133">Transmembrane helix</keyword>
<evidence type="ECO:0000313" key="10">
    <source>
        <dbReference type="EMBL" id="RDH84621.1"/>
    </source>
</evidence>
<dbReference type="PROSITE" id="PS50111">
    <property type="entry name" value="CHEMOTAXIS_TRANSDUC_2"/>
    <property type="match status" value="1"/>
</dbReference>
<dbReference type="Pfam" id="PF00015">
    <property type="entry name" value="MCPsignal"/>
    <property type="match status" value="1"/>
</dbReference>
<dbReference type="AlphaFoldDB" id="A0A370DIB0"/>
<dbReference type="FunFam" id="1.10.287.950:FF:000001">
    <property type="entry name" value="Methyl-accepting chemotaxis sensory transducer"/>
    <property type="match status" value="1"/>
</dbReference>
<comment type="similarity">
    <text evidence="3">Belongs to the methyl-accepting chemotaxis (MCP) protein family.</text>
</comment>
<feature type="domain" description="Methyl-accepting transducer" evidence="8">
    <location>
        <begin position="399"/>
        <end position="635"/>
    </location>
</feature>
<evidence type="ECO:0000256" key="2">
    <source>
        <dbReference type="ARBA" id="ARBA00023224"/>
    </source>
</evidence>
<evidence type="ECO:0000259" key="9">
    <source>
        <dbReference type="PROSITE" id="PS50885"/>
    </source>
</evidence>
<dbReference type="PROSITE" id="PS50885">
    <property type="entry name" value="HAMP"/>
    <property type="match status" value="1"/>
</dbReference>
<keyword evidence="2 4" id="KW-0807">Transducer</keyword>
<keyword evidence="5" id="KW-0175">Coiled coil</keyword>
<dbReference type="PANTHER" id="PTHR32089">
    <property type="entry name" value="METHYL-ACCEPTING CHEMOTAXIS PROTEIN MCPB"/>
    <property type="match status" value="1"/>
</dbReference>
<feature type="region of interest" description="Disordered" evidence="6">
    <location>
        <begin position="446"/>
        <end position="467"/>
    </location>
</feature>
<sequence length="675" mass="75502">MKIFSKLSLRKQIWAGFISIMLLILLVSSISYFRLLQVQNQATGIADYAQPAMLSALTLKEHIQSTTSLMGLYIINKTPEYSEKFTHALNTLVISLKKYNDLPAVQQDVNMQNESLKLEKLINQFIKHQEKINFLNKNFIENYPAMKIANSEINPRYQETLQIFSEMIESEFDEDATNERREHLQQINNLRQNWMSIVALLRTFLANPNLERTNQLTIYIDQNKNMMDALNKNSDLFTFEQEEGIPRLNLISDEYFKYINVIFNILKNNKWREDVSLIKNEITPLMNDISIQIDSMIDYQKYQVESGNNELISKTKNTLSLISIVLIISLLTGFITAKITCKQINTVVLEINSILKNILSGDFSLRMNENRAGDIGRLGKTVNQFSKSLKSIIDEIRSSVSELHGTSNNLISVTQVTTENIQQQNKETELVSTAAEEMSLTSEEVAKNTSAASESAKHADIDTQTGSDKSNAALNGMKHLIQNLDNSAKVIHSLQVDTNNISMVLDVIRDISDQTNLLALNAAIEAARAGEQGRGFAVVADEVRTLASRTQDSTDQIKELIDKLQHGADNAVTVMASSIDEANNNSAQVEEVANSLNKIKEEINNINNVLGQVATASAQQSSTSHEIANNIASISTIAEKTSLSTESLHTAESDLDKVTDRLDNVISVFRTQLTG</sequence>
<evidence type="ECO:0000256" key="3">
    <source>
        <dbReference type="ARBA" id="ARBA00029447"/>
    </source>
</evidence>
<dbReference type="CDD" id="cd06225">
    <property type="entry name" value="HAMP"/>
    <property type="match status" value="1"/>
</dbReference>
<protein>
    <recommendedName>
        <fullName evidence="12">Methyl-accepting chemotaxis protein</fullName>
    </recommendedName>
</protein>
<dbReference type="CDD" id="cd11386">
    <property type="entry name" value="MCP_signal"/>
    <property type="match status" value="1"/>
</dbReference>
<evidence type="ECO:0000313" key="11">
    <source>
        <dbReference type="Proteomes" id="UP000254266"/>
    </source>
</evidence>
<comment type="subcellular location">
    <subcellularLocation>
        <location evidence="1">Membrane</location>
    </subcellularLocation>
</comment>
<dbReference type="Proteomes" id="UP000254266">
    <property type="component" value="Unassembled WGS sequence"/>
</dbReference>
<feature type="coiled-coil region" evidence="5">
    <location>
        <begin position="111"/>
        <end position="138"/>
    </location>
</feature>
<dbReference type="GO" id="GO:0006935">
    <property type="term" value="P:chemotaxis"/>
    <property type="evidence" value="ECO:0007669"/>
    <property type="project" value="UniProtKB-ARBA"/>
</dbReference>
<evidence type="ECO:0000256" key="1">
    <source>
        <dbReference type="ARBA" id="ARBA00004370"/>
    </source>
</evidence>
<dbReference type="Gene3D" id="1.10.287.950">
    <property type="entry name" value="Methyl-accepting chemotaxis protein"/>
    <property type="match status" value="1"/>
</dbReference>
<dbReference type="GO" id="GO:0016020">
    <property type="term" value="C:membrane"/>
    <property type="evidence" value="ECO:0007669"/>
    <property type="project" value="UniProtKB-SubCell"/>
</dbReference>
<dbReference type="GO" id="GO:0007165">
    <property type="term" value="P:signal transduction"/>
    <property type="evidence" value="ECO:0007669"/>
    <property type="project" value="UniProtKB-KW"/>
</dbReference>
<dbReference type="SUPFAM" id="SSF58104">
    <property type="entry name" value="Methyl-accepting chemotaxis protein (MCP) signaling domain"/>
    <property type="match status" value="1"/>
</dbReference>